<dbReference type="Proteomes" id="UP000029833">
    <property type="component" value="Unassembled WGS sequence"/>
</dbReference>
<evidence type="ECO:0000256" key="1">
    <source>
        <dbReference type="SAM" id="MobiDB-lite"/>
    </source>
</evidence>
<dbReference type="EMBL" id="AXNT01000041">
    <property type="protein sequence ID" value="KGM02605.1"/>
    <property type="molecule type" value="Genomic_DNA"/>
</dbReference>
<feature type="compositionally biased region" description="Basic and acidic residues" evidence="1">
    <location>
        <begin position="229"/>
        <end position="239"/>
    </location>
</feature>
<evidence type="ECO:0000259" key="2">
    <source>
        <dbReference type="PROSITE" id="PS50921"/>
    </source>
</evidence>
<dbReference type="RefSeq" id="WP_034628204.1">
    <property type="nucleotide sequence ID" value="NZ_AXNT01000041.1"/>
</dbReference>
<protein>
    <recommendedName>
        <fullName evidence="2">ANTAR domain-containing protein</fullName>
    </recommendedName>
</protein>
<dbReference type="SUPFAM" id="SSF55781">
    <property type="entry name" value="GAF domain-like"/>
    <property type="match status" value="1"/>
</dbReference>
<evidence type="ECO:0000313" key="3">
    <source>
        <dbReference type="EMBL" id="KGM02605.1"/>
    </source>
</evidence>
<gene>
    <name evidence="3" type="ORF">Q760_12420</name>
</gene>
<name>A0A0A0B6W2_9CELL</name>
<dbReference type="InterPro" id="IPR005561">
    <property type="entry name" value="ANTAR"/>
</dbReference>
<dbReference type="GO" id="GO:0003723">
    <property type="term" value="F:RNA binding"/>
    <property type="evidence" value="ECO:0007669"/>
    <property type="project" value="InterPro"/>
</dbReference>
<comment type="caution">
    <text evidence="3">The sequence shown here is derived from an EMBL/GenBank/DDBJ whole genome shotgun (WGS) entry which is preliminary data.</text>
</comment>
<organism evidence="3 4">
    <name type="scientific">Cellulomonas cellasea DSM 20118</name>
    <dbReference type="NCBI Taxonomy" id="1408250"/>
    <lineage>
        <taxon>Bacteria</taxon>
        <taxon>Bacillati</taxon>
        <taxon>Actinomycetota</taxon>
        <taxon>Actinomycetes</taxon>
        <taxon>Micrococcales</taxon>
        <taxon>Cellulomonadaceae</taxon>
        <taxon>Cellulomonas</taxon>
    </lineage>
</organism>
<feature type="region of interest" description="Disordered" evidence="1">
    <location>
        <begin position="225"/>
        <end position="245"/>
    </location>
</feature>
<dbReference type="AlphaFoldDB" id="A0A0A0B6W2"/>
<dbReference type="PROSITE" id="PS50921">
    <property type="entry name" value="ANTAR"/>
    <property type="match status" value="1"/>
</dbReference>
<reference evidence="3 4" key="1">
    <citation type="submission" date="2013-10" db="EMBL/GenBank/DDBJ databases">
        <authorList>
            <person name="Wang G."/>
            <person name="Zhuang W."/>
        </authorList>
    </citation>
    <scope>NUCLEOTIDE SEQUENCE [LARGE SCALE GENOMIC DNA]</scope>
    <source>
        <strain evidence="3 4">DSM 20118</strain>
    </source>
</reference>
<evidence type="ECO:0000313" key="4">
    <source>
        <dbReference type="Proteomes" id="UP000029833"/>
    </source>
</evidence>
<keyword evidence="4" id="KW-1185">Reference proteome</keyword>
<sequence>MDPIPETARLLASLDEDNQARLAATLRRTAQDAARLVPSLVGLSLTLGEHGLTLTLVASDDVAHALDGVQDRVGGASGAALLDGRGDAVPDPLSEERWAQHAHAASGNGVRSTLTFALDGRGALTLYAAAPRAFAGREDAVRQALGVPGGPGVTNGDVPFRSLSDAQDAAARLADHGLLERAVGFVAASRKVGVDEARTLLRAAALRVGVDVVLLASTILNGPPQGVGHDLDGDHDLEAGGRGAS</sequence>
<proteinExistence type="predicted"/>
<accession>A0A0A0B6W2</accession>
<dbReference type="STRING" id="1408250.Q760_12420"/>
<feature type="domain" description="ANTAR" evidence="2">
    <location>
        <begin position="159"/>
        <end position="220"/>
    </location>
</feature>